<name>A0ACC0ZYJ6_9ROSI</name>
<sequence length="55" mass="5281">MAKASATNATPGGKTRVRIVVCGGKGTGKSSLIVTAATGFVSCQCAAGFAAYTAA</sequence>
<dbReference type="EMBL" id="CM047909">
    <property type="protein sequence ID" value="KAJ0080124.1"/>
    <property type="molecule type" value="Genomic_DNA"/>
</dbReference>
<keyword evidence="2" id="KW-1185">Reference proteome</keyword>
<gene>
    <name evidence="1" type="ORF">Patl1_22647</name>
</gene>
<accession>A0ACC0ZYJ6</accession>
<reference evidence="2" key="1">
    <citation type="journal article" date="2023" name="G3 (Bethesda)">
        <title>Genome assembly and association tests identify interacting loci associated with vigor, precocity, and sex in interspecific pistachio rootstocks.</title>
        <authorList>
            <person name="Palmer W."/>
            <person name="Jacygrad E."/>
            <person name="Sagayaradj S."/>
            <person name="Cavanaugh K."/>
            <person name="Han R."/>
            <person name="Bertier L."/>
            <person name="Beede B."/>
            <person name="Kafkas S."/>
            <person name="Golino D."/>
            <person name="Preece J."/>
            <person name="Michelmore R."/>
        </authorList>
    </citation>
    <scope>NUCLEOTIDE SEQUENCE [LARGE SCALE GENOMIC DNA]</scope>
</reference>
<protein>
    <submittedName>
        <fullName evidence="1">Uncharacterized protein</fullName>
    </submittedName>
</protein>
<comment type="caution">
    <text evidence="1">The sequence shown here is derived from an EMBL/GenBank/DDBJ whole genome shotgun (WGS) entry which is preliminary data.</text>
</comment>
<evidence type="ECO:0000313" key="2">
    <source>
        <dbReference type="Proteomes" id="UP001164250"/>
    </source>
</evidence>
<proteinExistence type="predicted"/>
<organism evidence="1 2">
    <name type="scientific">Pistacia atlantica</name>
    <dbReference type="NCBI Taxonomy" id="434234"/>
    <lineage>
        <taxon>Eukaryota</taxon>
        <taxon>Viridiplantae</taxon>
        <taxon>Streptophyta</taxon>
        <taxon>Embryophyta</taxon>
        <taxon>Tracheophyta</taxon>
        <taxon>Spermatophyta</taxon>
        <taxon>Magnoliopsida</taxon>
        <taxon>eudicotyledons</taxon>
        <taxon>Gunneridae</taxon>
        <taxon>Pentapetalae</taxon>
        <taxon>rosids</taxon>
        <taxon>malvids</taxon>
        <taxon>Sapindales</taxon>
        <taxon>Anacardiaceae</taxon>
        <taxon>Pistacia</taxon>
    </lineage>
</organism>
<evidence type="ECO:0000313" key="1">
    <source>
        <dbReference type="EMBL" id="KAJ0080124.1"/>
    </source>
</evidence>
<dbReference type="Proteomes" id="UP001164250">
    <property type="component" value="Chromosome 13"/>
</dbReference>